<feature type="compositionally biased region" description="Polar residues" evidence="1">
    <location>
        <begin position="516"/>
        <end position="544"/>
    </location>
</feature>
<keyword evidence="2" id="KW-1133">Transmembrane helix</keyword>
<evidence type="ECO:0000256" key="2">
    <source>
        <dbReference type="SAM" id="Phobius"/>
    </source>
</evidence>
<reference evidence="3 4" key="1">
    <citation type="journal article" date="2018" name="Nat. Ecol. Evol.">
        <title>Genomic signatures of mitonuclear coevolution across populations of Tigriopus californicus.</title>
        <authorList>
            <person name="Barreto F.S."/>
            <person name="Watson E.T."/>
            <person name="Lima T.G."/>
            <person name="Willett C.S."/>
            <person name="Edmands S."/>
            <person name="Li W."/>
            <person name="Burton R.S."/>
        </authorList>
    </citation>
    <scope>NUCLEOTIDE SEQUENCE [LARGE SCALE GENOMIC DNA]</scope>
    <source>
        <strain evidence="3 4">San Diego</strain>
    </source>
</reference>
<accession>A0A553P8N0</accession>
<proteinExistence type="predicted"/>
<name>A0A553P8N0_TIGCA</name>
<organism evidence="3 4">
    <name type="scientific">Tigriopus californicus</name>
    <name type="common">Marine copepod</name>
    <dbReference type="NCBI Taxonomy" id="6832"/>
    <lineage>
        <taxon>Eukaryota</taxon>
        <taxon>Metazoa</taxon>
        <taxon>Ecdysozoa</taxon>
        <taxon>Arthropoda</taxon>
        <taxon>Crustacea</taxon>
        <taxon>Multicrustacea</taxon>
        <taxon>Hexanauplia</taxon>
        <taxon>Copepoda</taxon>
        <taxon>Harpacticoida</taxon>
        <taxon>Harpacticidae</taxon>
        <taxon>Tigriopus</taxon>
    </lineage>
</organism>
<keyword evidence="2" id="KW-0812">Transmembrane</keyword>
<feature type="compositionally biased region" description="Pro residues" evidence="1">
    <location>
        <begin position="396"/>
        <end position="405"/>
    </location>
</feature>
<dbReference type="AlphaFoldDB" id="A0A553P8N0"/>
<dbReference type="EMBL" id="VCGU01000007">
    <property type="protein sequence ID" value="TRY74044.1"/>
    <property type="molecule type" value="Genomic_DNA"/>
</dbReference>
<dbReference type="OrthoDB" id="6381968at2759"/>
<feature type="region of interest" description="Disordered" evidence="1">
    <location>
        <begin position="492"/>
        <end position="608"/>
    </location>
</feature>
<feature type="compositionally biased region" description="Polar residues" evidence="1">
    <location>
        <begin position="553"/>
        <end position="567"/>
    </location>
</feature>
<evidence type="ECO:0000256" key="1">
    <source>
        <dbReference type="SAM" id="MobiDB-lite"/>
    </source>
</evidence>
<evidence type="ECO:0008006" key="5">
    <source>
        <dbReference type="Google" id="ProtNLM"/>
    </source>
</evidence>
<feature type="transmembrane region" description="Helical" evidence="2">
    <location>
        <begin position="159"/>
        <end position="183"/>
    </location>
</feature>
<gene>
    <name evidence="3" type="ORF">TCAL_05463</name>
</gene>
<evidence type="ECO:0000313" key="4">
    <source>
        <dbReference type="Proteomes" id="UP000318571"/>
    </source>
</evidence>
<dbReference type="STRING" id="6832.A0A553P8N0"/>
<feature type="region of interest" description="Disordered" evidence="1">
    <location>
        <begin position="396"/>
        <end position="440"/>
    </location>
</feature>
<evidence type="ECO:0000313" key="3">
    <source>
        <dbReference type="EMBL" id="TRY74044.1"/>
    </source>
</evidence>
<comment type="caution">
    <text evidence="3">The sequence shown here is derived from an EMBL/GenBank/DDBJ whole genome shotgun (WGS) entry which is preliminary data.</text>
</comment>
<protein>
    <recommendedName>
        <fullName evidence="5">Ig-like domain-containing protein</fullName>
    </recommendedName>
</protein>
<keyword evidence="2" id="KW-0472">Membrane</keyword>
<dbReference type="Proteomes" id="UP000318571">
    <property type="component" value="Chromosome 3"/>
</dbReference>
<sequence>MGVKGGVIGGLLVWLMGLGPLIEGSVPAHYGQDQTHEAWTPVTLDCHLNTTSDVELFHEDSDLVYVWMLPSNEIVLHPANWSEELFKPCIPETSFIVMDEEHLQVLPNGSLHIDYFGWADRGYYQCLLLDRNTNETWESDKFYVALVHRFRNHVYYFSNLYAVTAALGFLLLTLSFKLFYFVLETYGCCLCCCCCENRLPPKAKKMKSTLDSIEAHKVHQLDKLKENYTQQTEWIRQNCASQMERVRDNYKGQVQNVRDIKHYGSTQIQAVREQYYEQMQRIRDYSSGQMDRVHENYIFQRQRLRKFSAQNYLKVRATGKYTQQTLNRVMDNIPPLYLDLSTCRQGMGNRQESVLFPPEFIIGQLEMDEDGYAKELPFRDDMSLYYTPVGTPLRDLPPPLSPPFPVNMKRTSSLNDSIPLAGDASDQPNQDRPKMRKSKSFSHFSPLVWVPPISFGRNGIDPSRKYSVQDYKSQPPKQQQVTAIVEHIPKDFEHPRDMPNPTEGNHPKGSKDGESDSTGTTHTGASNDPQPGPTNGLNGPNKPSSPGRKDQSPSKNGPIQLGQQSDPSQKEPAFKSPNGSLQANGLRESHANSDELDPLLGGVRETCC</sequence>
<keyword evidence="4" id="KW-1185">Reference proteome</keyword>
<feature type="compositionally biased region" description="Basic and acidic residues" evidence="1">
    <location>
        <begin position="505"/>
        <end position="514"/>
    </location>
</feature>